<keyword evidence="2" id="KW-1185">Reference proteome</keyword>
<dbReference type="Proteomes" id="UP000799770">
    <property type="component" value="Unassembled WGS sequence"/>
</dbReference>
<dbReference type="EMBL" id="ML977368">
    <property type="protein sequence ID" value="KAF2106010.1"/>
    <property type="molecule type" value="Genomic_DNA"/>
</dbReference>
<gene>
    <name evidence="1" type="ORF">BDV96DRAFT_655150</name>
</gene>
<dbReference type="AlphaFoldDB" id="A0A6A5YGG3"/>
<reference evidence="1" key="1">
    <citation type="journal article" date="2020" name="Stud. Mycol.">
        <title>101 Dothideomycetes genomes: a test case for predicting lifestyles and emergence of pathogens.</title>
        <authorList>
            <person name="Haridas S."/>
            <person name="Albert R."/>
            <person name="Binder M."/>
            <person name="Bloem J."/>
            <person name="Labutti K."/>
            <person name="Salamov A."/>
            <person name="Andreopoulos B."/>
            <person name="Baker S."/>
            <person name="Barry K."/>
            <person name="Bills G."/>
            <person name="Bluhm B."/>
            <person name="Cannon C."/>
            <person name="Castanera R."/>
            <person name="Culley D."/>
            <person name="Daum C."/>
            <person name="Ezra D."/>
            <person name="Gonzalez J."/>
            <person name="Henrissat B."/>
            <person name="Kuo A."/>
            <person name="Liang C."/>
            <person name="Lipzen A."/>
            <person name="Lutzoni F."/>
            <person name="Magnuson J."/>
            <person name="Mondo S."/>
            <person name="Nolan M."/>
            <person name="Ohm R."/>
            <person name="Pangilinan J."/>
            <person name="Park H.-J."/>
            <person name="Ramirez L."/>
            <person name="Alfaro M."/>
            <person name="Sun H."/>
            <person name="Tritt A."/>
            <person name="Yoshinaga Y."/>
            <person name="Zwiers L.-H."/>
            <person name="Turgeon B."/>
            <person name="Goodwin S."/>
            <person name="Spatafora J."/>
            <person name="Crous P."/>
            <person name="Grigoriev I."/>
        </authorList>
    </citation>
    <scope>NUCLEOTIDE SEQUENCE</scope>
    <source>
        <strain evidence="1">CBS 627.86</strain>
    </source>
</reference>
<name>A0A6A5YGG3_9PLEO</name>
<evidence type="ECO:0000313" key="2">
    <source>
        <dbReference type="Proteomes" id="UP000799770"/>
    </source>
</evidence>
<sequence length="373" mass="40840">MASANSDMRARPWPGAKVALISVCGVQSIPVSAALQRREYPGPLYPYLNPNAPPGLCLGNDFDTADKRRTVWIDSYGGVIADFYLQQNNYTYWEQEMYQILFPDEPSSTFDCLDQASHCDLNGKTCKVFEDLSWAGTFYVFQSLSNIHVFFDQYLLELNWLMGNLTLHIPVLAHEWGADAQPLNIFAMLGAAFGMASAATAAKPEISGLLGAMSAFSGFVASSLLRPDGGASRLGDVEANLAQMVLDACGSWRDQVNKISNAIYGAPNANPSDIPSTRQRPTQDVSHPSILVMGDGQWLLDHPTEHLASDFSAVEKQMQQALAWQLIRVLHHAYIVIDDAVTNSDDCAKDGNAVWDPDHRTRMTVGPLIPAAT</sequence>
<proteinExistence type="predicted"/>
<protein>
    <submittedName>
        <fullName evidence="1">Uncharacterized protein</fullName>
    </submittedName>
</protein>
<dbReference type="OrthoDB" id="3704882at2759"/>
<organism evidence="1 2">
    <name type="scientific">Lophiotrema nucula</name>
    <dbReference type="NCBI Taxonomy" id="690887"/>
    <lineage>
        <taxon>Eukaryota</taxon>
        <taxon>Fungi</taxon>
        <taxon>Dikarya</taxon>
        <taxon>Ascomycota</taxon>
        <taxon>Pezizomycotina</taxon>
        <taxon>Dothideomycetes</taxon>
        <taxon>Pleosporomycetidae</taxon>
        <taxon>Pleosporales</taxon>
        <taxon>Lophiotremataceae</taxon>
        <taxon>Lophiotrema</taxon>
    </lineage>
</organism>
<evidence type="ECO:0000313" key="1">
    <source>
        <dbReference type="EMBL" id="KAF2106010.1"/>
    </source>
</evidence>
<accession>A0A6A5YGG3</accession>